<name>B2RIH3_PORG3</name>
<evidence type="ECO:0000313" key="2">
    <source>
        <dbReference type="Proteomes" id="UP000008842"/>
    </source>
</evidence>
<evidence type="ECO:0000313" key="1">
    <source>
        <dbReference type="EMBL" id="BAG33168.1"/>
    </source>
</evidence>
<dbReference type="AlphaFoldDB" id="B2RIH3"/>
<dbReference type="EMBL" id="AP009380">
    <property type="protein sequence ID" value="BAG33168.1"/>
    <property type="molecule type" value="Genomic_DNA"/>
</dbReference>
<dbReference type="Proteomes" id="UP000008842">
    <property type="component" value="Chromosome"/>
</dbReference>
<organism evidence="1 2">
    <name type="scientific">Porphyromonas gingivalis (strain ATCC 33277 / DSM 20709 / CIP 103683 / JCM 12257 / NCTC 11834 / 2561)</name>
    <dbReference type="NCBI Taxonomy" id="431947"/>
    <lineage>
        <taxon>Bacteria</taxon>
        <taxon>Pseudomonadati</taxon>
        <taxon>Bacteroidota</taxon>
        <taxon>Bacteroidia</taxon>
        <taxon>Bacteroidales</taxon>
        <taxon>Porphyromonadaceae</taxon>
        <taxon>Porphyromonas</taxon>
    </lineage>
</organism>
<accession>B2RIH3</accession>
<proteinExistence type="predicted"/>
<protein>
    <submittedName>
        <fullName evidence="1">Uncharacterized protein</fullName>
    </submittedName>
</protein>
<gene>
    <name evidence="1" type="ordered locus">PGN_0649</name>
</gene>
<dbReference type="KEGG" id="pgn:PGN_0649"/>
<dbReference type="HOGENOM" id="CLU_3366484_0_0_10"/>
<sequence length="35" mass="3846">MASDGEVAELPDKSKAAATNEPESILFNFIPFRYS</sequence>
<reference evidence="1 2" key="1">
    <citation type="journal article" date="2008" name="DNA Res.">
        <title>Determination of the genome sequence of Porphyromonas gingivalis strain ATCC 33277 and genomic comparison with strain W83 revealed extensive genome rearrangements in P. gingivalis.</title>
        <authorList>
            <person name="Naito M."/>
            <person name="Hirakawa H."/>
            <person name="Yamashita A."/>
            <person name="Ohara N."/>
            <person name="Shoji M."/>
            <person name="Yukitake H."/>
            <person name="Nakayama K."/>
            <person name="Toh H."/>
            <person name="Yoshimura F."/>
            <person name="Kuhara S."/>
            <person name="Hattori M."/>
            <person name="Hayashi T."/>
            <person name="Nakayama K."/>
        </authorList>
    </citation>
    <scope>NUCLEOTIDE SEQUENCE [LARGE SCALE GENOMIC DNA]</scope>
    <source>
        <strain evidence="2">ATCC 33277 / DSM 20709 / CIP 103683 / JCM 12257 / NCTC 11834 / 2561</strain>
    </source>
</reference>